<evidence type="ECO:0000259" key="8">
    <source>
        <dbReference type="PROSITE" id="PS51448"/>
    </source>
</evidence>
<dbReference type="InterPro" id="IPR013780">
    <property type="entry name" value="Glyco_hydro_b"/>
</dbReference>
<dbReference type="GO" id="GO:0005975">
    <property type="term" value="P:carbohydrate metabolic process"/>
    <property type="evidence" value="ECO:0007669"/>
    <property type="project" value="InterPro"/>
</dbReference>
<feature type="transmembrane region" description="Helical" evidence="7">
    <location>
        <begin position="48"/>
        <end position="67"/>
    </location>
</feature>
<dbReference type="OrthoDB" id="5839090at2759"/>
<evidence type="ECO:0000256" key="1">
    <source>
        <dbReference type="ARBA" id="ARBA00004308"/>
    </source>
</evidence>
<dbReference type="InterPro" id="IPR000519">
    <property type="entry name" value="P_trefoil_dom"/>
</dbReference>
<dbReference type="Pfam" id="PF01055">
    <property type="entry name" value="Glyco_hydro_31_2nd"/>
    <property type="match status" value="1"/>
</dbReference>
<dbReference type="EMBL" id="KZ308126">
    <property type="protein sequence ID" value="KAG8222192.1"/>
    <property type="molecule type" value="Genomic_DNA"/>
</dbReference>
<feature type="region of interest" description="Disordered" evidence="6">
    <location>
        <begin position="1"/>
        <end position="21"/>
    </location>
</feature>
<dbReference type="AlphaFoldDB" id="A0A8K0JUP9"/>
<dbReference type="Proteomes" id="UP000792457">
    <property type="component" value="Unassembled WGS sequence"/>
</dbReference>
<dbReference type="GO" id="GO:0004558">
    <property type="term" value="F:alpha-1,4-glucosidase activity"/>
    <property type="evidence" value="ECO:0007669"/>
    <property type="project" value="TreeGrafter"/>
</dbReference>
<keyword evidence="5" id="KW-0326">Glycosidase</keyword>
<organism evidence="9 10">
    <name type="scientific">Ladona fulva</name>
    <name type="common">Scarce chaser dragonfly</name>
    <name type="synonym">Libellula fulva</name>
    <dbReference type="NCBI Taxonomy" id="123851"/>
    <lineage>
        <taxon>Eukaryota</taxon>
        <taxon>Metazoa</taxon>
        <taxon>Ecdysozoa</taxon>
        <taxon>Arthropoda</taxon>
        <taxon>Hexapoda</taxon>
        <taxon>Insecta</taxon>
        <taxon>Pterygota</taxon>
        <taxon>Palaeoptera</taxon>
        <taxon>Odonata</taxon>
        <taxon>Epiprocta</taxon>
        <taxon>Anisoptera</taxon>
        <taxon>Libelluloidea</taxon>
        <taxon>Libellulidae</taxon>
        <taxon>Ladona</taxon>
    </lineage>
</organism>
<dbReference type="SMART" id="SM00018">
    <property type="entry name" value="PD"/>
    <property type="match status" value="1"/>
</dbReference>
<dbReference type="SUPFAM" id="SSF51011">
    <property type="entry name" value="Glycosyl hydrolase domain"/>
    <property type="match status" value="1"/>
</dbReference>
<dbReference type="GO" id="GO:0012505">
    <property type="term" value="C:endomembrane system"/>
    <property type="evidence" value="ECO:0007669"/>
    <property type="project" value="UniProtKB-SubCell"/>
</dbReference>
<dbReference type="InterPro" id="IPR017853">
    <property type="entry name" value="GH"/>
</dbReference>
<dbReference type="CDD" id="cd00111">
    <property type="entry name" value="Trefoil"/>
    <property type="match status" value="1"/>
</dbReference>
<evidence type="ECO:0000313" key="9">
    <source>
        <dbReference type="EMBL" id="KAG8222192.1"/>
    </source>
</evidence>
<dbReference type="SUPFAM" id="SSF57492">
    <property type="entry name" value="Trefoil"/>
    <property type="match status" value="1"/>
</dbReference>
<evidence type="ECO:0000256" key="5">
    <source>
        <dbReference type="RuleBase" id="RU361185"/>
    </source>
</evidence>
<evidence type="ECO:0000256" key="4">
    <source>
        <dbReference type="PROSITE-ProRule" id="PRU00779"/>
    </source>
</evidence>
<evidence type="ECO:0000256" key="2">
    <source>
        <dbReference type="ARBA" id="ARBA00007806"/>
    </source>
</evidence>
<comment type="similarity">
    <text evidence="2 5">Belongs to the glycosyl hydrolase 31 family.</text>
</comment>
<reference evidence="9" key="1">
    <citation type="submission" date="2013-04" db="EMBL/GenBank/DDBJ databases">
        <authorList>
            <person name="Qu J."/>
            <person name="Murali S.C."/>
            <person name="Bandaranaike D."/>
            <person name="Bellair M."/>
            <person name="Blankenburg K."/>
            <person name="Chao H."/>
            <person name="Dinh H."/>
            <person name="Doddapaneni H."/>
            <person name="Downs B."/>
            <person name="Dugan-Rocha S."/>
            <person name="Elkadiri S."/>
            <person name="Gnanaolivu R.D."/>
            <person name="Hernandez B."/>
            <person name="Javaid M."/>
            <person name="Jayaseelan J.C."/>
            <person name="Lee S."/>
            <person name="Li M."/>
            <person name="Ming W."/>
            <person name="Munidasa M."/>
            <person name="Muniz J."/>
            <person name="Nguyen L."/>
            <person name="Ongeri F."/>
            <person name="Osuji N."/>
            <person name="Pu L.-L."/>
            <person name="Puazo M."/>
            <person name="Qu C."/>
            <person name="Quiroz J."/>
            <person name="Raj R."/>
            <person name="Weissenberger G."/>
            <person name="Xin Y."/>
            <person name="Zou X."/>
            <person name="Han Y."/>
            <person name="Richards S."/>
            <person name="Worley K."/>
            <person name="Muzny D."/>
            <person name="Gibbs R."/>
        </authorList>
    </citation>
    <scope>NUCLEOTIDE SEQUENCE</scope>
    <source>
        <strain evidence="9">Sampled in the wild</strain>
    </source>
</reference>
<gene>
    <name evidence="9" type="ORF">J437_LFUL001284</name>
</gene>
<name>A0A8K0JUP9_LADFU</name>
<evidence type="ECO:0000256" key="7">
    <source>
        <dbReference type="SAM" id="Phobius"/>
    </source>
</evidence>
<evidence type="ECO:0000313" key="10">
    <source>
        <dbReference type="Proteomes" id="UP000792457"/>
    </source>
</evidence>
<sequence length="941" mass="104191">MGKKEKISTNNKAEEREEETLRDGIKMDETVKKASFWDRILLNRMIRAATGIIFFGVVVPVLVYIFLLSTAIPYSGRSCAVYEEYRTECLPGRSPSPNQCIDAGCCWNATHTPHCYHSLPSYYSYRRADLSQGPNVTLEPLARHSSMGTRTHSLILNMNPMSKDHLTILLFDKKRYEGNIPNTGIDIHETAFQVKLFGGLDGSPPFAVDVIANGETLFSTSLGPLVASDQYWEITLKLPTTNVYGWGGAGVEGNEPPTLKLPTGPLPQWAGGGRRLAHPFLICLNENGTAHGIFFKAAGPLEIELKPSGLLALRAVINIWLEIHILAGPTPADVTRQLCEAVGYPQLPPYWALGLHVCRRDSSDAKTFFETADNAGLPFDSDCLGLRALGERAFEVQHDLLPAVKELKDALSQKGRKFLHVQFPQVEKWSYPPYQDGVAKDIFVRYGGLGYYFGTYNDRSVAYPSLLQPKTQDWFLGVLKELQKEIGPIEAIAIEDDSPLSNGTYGSNPNPKDDLPFIPRGLKNSISQGTLFWMTQHSDTVLHYTMHNNYGYLFTENLHKALHAITPPVEGRTPRKLILGEWTQPGTGLFGGHGGAVRVYRTWTTMRSAFVSALTNGLVGIPLSAGVAACGRLHTVEESKAYKSLPFDSSLCRRWIRLGAVLPLWRVFLPPGNVTKGAMASLVSAASFRYQILPYIYTQMYHASMTGMPVVRHLFFEYPEMKLARDADDQVLLGPALMVTPSFIPDAPTVSVFLPNGTWYSHPGGEIRPEVGRIVKFVLRRDEMPMFMRGGYIIPMQDYYQNAGSSRILPYSLTVALDCDRTSSSSCAEGELFVDDGETEETVTRKEYELVKFVSPKENSVEITRVNSWLGCNDPKFSTVLDSITIYGANNTDGPGEITIDGKPSKGTVMYNSWGMVKISGIGVDWCNLPVGGNAMTISWT</sequence>
<keyword evidence="7" id="KW-0812">Transmembrane</keyword>
<dbReference type="Gene3D" id="3.20.20.80">
    <property type="entry name" value="Glycosidases"/>
    <property type="match status" value="1"/>
</dbReference>
<dbReference type="Pfam" id="PF00088">
    <property type="entry name" value="Trefoil"/>
    <property type="match status" value="1"/>
</dbReference>
<dbReference type="SUPFAM" id="SSF51445">
    <property type="entry name" value="(Trans)glycosidases"/>
    <property type="match status" value="1"/>
</dbReference>
<keyword evidence="3" id="KW-1015">Disulfide bond</keyword>
<comment type="caution">
    <text evidence="4">Lacks conserved residue(s) required for the propagation of feature annotation.</text>
</comment>
<dbReference type="Gene3D" id="4.10.110.10">
    <property type="entry name" value="Spasmolytic Protein, domain 1"/>
    <property type="match status" value="1"/>
</dbReference>
<proteinExistence type="inferred from homology"/>
<dbReference type="Gene3D" id="2.60.40.1180">
    <property type="entry name" value="Golgi alpha-mannosidase II"/>
    <property type="match status" value="2"/>
</dbReference>
<dbReference type="PANTHER" id="PTHR22762:SF131">
    <property type="entry name" value="GLYCOSIDE HYDROLASE FAMILY 31 N-TERMINAL DOMAIN-CONTAINING PROTEIN"/>
    <property type="match status" value="1"/>
</dbReference>
<reference evidence="9" key="2">
    <citation type="submission" date="2017-10" db="EMBL/GenBank/DDBJ databases">
        <title>Ladona fulva Genome sequencing and assembly.</title>
        <authorList>
            <person name="Murali S."/>
            <person name="Richards S."/>
            <person name="Bandaranaike D."/>
            <person name="Bellair M."/>
            <person name="Blankenburg K."/>
            <person name="Chao H."/>
            <person name="Dinh H."/>
            <person name="Doddapaneni H."/>
            <person name="Dugan-Rocha S."/>
            <person name="Elkadiri S."/>
            <person name="Gnanaolivu R."/>
            <person name="Hernandez B."/>
            <person name="Skinner E."/>
            <person name="Javaid M."/>
            <person name="Lee S."/>
            <person name="Li M."/>
            <person name="Ming W."/>
            <person name="Munidasa M."/>
            <person name="Muniz J."/>
            <person name="Nguyen L."/>
            <person name="Hughes D."/>
            <person name="Osuji N."/>
            <person name="Pu L.-L."/>
            <person name="Puazo M."/>
            <person name="Qu C."/>
            <person name="Quiroz J."/>
            <person name="Raj R."/>
            <person name="Weissenberger G."/>
            <person name="Xin Y."/>
            <person name="Zou X."/>
            <person name="Han Y."/>
            <person name="Worley K."/>
            <person name="Muzny D."/>
            <person name="Gibbs R."/>
        </authorList>
    </citation>
    <scope>NUCLEOTIDE SEQUENCE</scope>
    <source>
        <strain evidence="9">Sampled in the wild</strain>
    </source>
</reference>
<dbReference type="PROSITE" id="PS51448">
    <property type="entry name" value="P_TREFOIL_2"/>
    <property type="match status" value="1"/>
</dbReference>
<evidence type="ECO:0000256" key="6">
    <source>
        <dbReference type="SAM" id="MobiDB-lite"/>
    </source>
</evidence>
<dbReference type="PANTHER" id="PTHR22762">
    <property type="entry name" value="ALPHA-GLUCOSIDASE"/>
    <property type="match status" value="1"/>
</dbReference>
<accession>A0A8K0JUP9</accession>
<dbReference type="InterPro" id="IPR048395">
    <property type="entry name" value="Glyco_hydro_31_C"/>
</dbReference>
<feature type="domain" description="P-type" evidence="8">
    <location>
        <begin position="77"/>
        <end position="119"/>
    </location>
</feature>
<comment type="subcellular location">
    <subcellularLocation>
        <location evidence="1">Endomembrane system</location>
    </subcellularLocation>
</comment>
<dbReference type="InterPro" id="IPR000322">
    <property type="entry name" value="Glyco_hydro_31_TIM"/>
</dbReference>
<keyword evidence="7" id="KW-1133">Transmembrane helix</keyword>
<keyword evidence="5" id="KW-0378">Hydrolase</keyword>
<comment type="caution">
    <text evidence="9">The sequence shown here is derived from an EMBL/GenBank/DDBJ whole genome shotgun (WGS) entry which is preliminary data.</text>
</comment>
<keyword evidence="7" id="KW-0472">Membrane</keyword>
<dbReference type="InterPro" id="IPR044913">
    <property type="entry name" value="P_trefoil_dom_sf"/>
</dbReference>
<evidence type="ECO:0000256" key="3">
    <source>
        <dbReference type="ARBA" id="ARBA00023157"/>
    </source>
</evidence>
<protein>
    <recommendedName>
        <fullName evidence="8">P-type domain-containing protein</fullName>
    </recommendedName>
</protein>
<dbReference type="Pfam" id="PF21365">
    <property type="entry name" value="Glyco_hydro_31_3rd"/>
    <property type="match status" value="1"/>
</dbReference>
<dbReference type="PROSITE" id="PS00025">
    <property type="entry name" value="P_TREFOIL_1"/>
    <property type="match status" value="1"/>
</dbReference>
<dbReference type="Gene3D" id="2.60.40.1760">
    <property type="entry name" value="glycosyl hydrolase (family 31)"/>
    <property type="match status" value="1"/>
</dbReference>
<keyword evidence="10" id="KW-1185">Reference proteome</keyword>
<dbReference type="InterPro" id="IPR017957">
    <property type="entry name" value="P_trefoil_CS"/>
</dbReference>